<accession>A0A5M3ZGH6</accession>
<proteinExistence type="predicted"/>
<keyword evidence="1" id="KW-0723">Serine/threonine-protein kinase</keyword>
<name>A0A5M3ZGH6_ASPTE</name>
<dbReference type="PANTHER" id="PTHR36091">
    <property type="entry name" value="ALTERED INHERITANCE OF MITOCHONDRIA PROTEIN 9, MITOCHONDRIAL"/>
    <property type="match status" value="1"/>
</dbReference>
<organism evidence="1 2">
    <name type="scientific">Aspergillus terreus</name>
    <dbReference type="NCBI Taxonomy" id="33178"/>
    <lineage>
        <taxon>Eukaryota</taxon>
        <taxon>Fungi</taxon>
        <taxon>Dikarya</taxon>
        <taxon>Ascomycota</taxon>
        <taxon>Pezizomycotina</taxon>
        <taxon>Eurotiomycetes</taxon>
        <taxon>Eurotiomycetidae</taxon>
        <taxon>Eurotiales</taxon>
        <taxon>Aspergillaceae</taxon>
        <taxon>Aspergillus</taxon>
        <taxon>Aspergillus subgen. Circumdati</taxon>
    </lineage>
</organism>
<protein>
    <submittedName>
        <fullName evidence="1">Serine/threonine protein kinase</fullName>
    </submittedName>
</protein>
<keyword evidence="2" id="KW-1185">Reference proteome</keyword>
<dbReference type="InterPro" id="IPR051035">
    <property type="entry name" value="Mito_inheritance_9"/>
</dbReference>
<dbReference type="GO" id="GO:0004674">
    <property type="term" value="F:protein serine/threonine kinase activity"/>
    <property type="evidence" value="ECO:0007669"/>
    <property type="project" value="UniProtKB-KW"/>
</dbReference>
<dbReference type="EMBL" id="BLJY01000015">
    <property type="protein sequence ID" value="GFF21600.1"/>
    <property type="molecule type" value="Genomic_DNA"/>
</dbReference>
<dbReference type="OrthoDB" id="2831558at2759"/>
<gene>
    <name evidence="1" type="ORF">ATEIFO6365_0015017200</name>
</gene>
<keyword evidence="1" id="KW-0418">Kinase</keyword>
<dbReference type="PANTHER" id="PTHR36091:SF1">
    <property type="entry name" value="ALTERED INHERITANCE OF MITOCHONDRIA PROTEIN 9, MITOCHONDRIAL"/>
    <property type="match status" value="1"/>
</dbReference>
<comment type="caution">
    <text evidence="1">The sequence shown here is derived from an EMBL/GenBank/DDBJ whole genome shotgun (WGS) entry which is preliminary data.</text>
</comment>
<reference evidence="1 2" key="1">
    <citation type="submission" date="2020-01" db="EMBL/GenBank/DDBJ databases">
        <title>Aspergillus terreus IFO 6365 whole genome shotgun sequence.</title>
        <authorList>
            <person name="Kanamasa S."/>
            <person name="Takahashi H."/>
        </authorList>
    </citation>
    <scope>NUCLEOTIDE SEQUENCE [LARGE SCALE GENOMIC DNA]</scope>
    <source>
        <strain evidence="1 2">IFO 6365</strain>
    </source>
</reference>
<keyword evidence="1" id="KW-0808">Transferase</keyword>
<dbReference type="Proteomes" id="UP000452235">
    <property type="component" value="Unassembled WGS sequence"/>
</dbReference>
<sequence>MPPFMQVQWPSFISPPEDYKIGMVAPELPRNFGEMDPDEKSFAISERDKALLSKCYEAALAKRHLGSYLALARVDPAVRHLFTLAENTYKDGIVPLRDALIQISRTWGRMGFEGPWPYAVSDDDVLRHTVELARYEDWRKLKSYTQELLQSDEDG</sequence>
<dbReference type="GO" id="GO:0005739">
    <property type="term" value="C:mitochondrion"/>
    <property type="evidence" value="ECO:0007669"/>
    <property type="project" value="TreeGrafter"/>
</dbReference>
<evidence type="ECO:0000313" key="1">
    <source>
        <dbReference type="EMBL" id="GFF21600.1"/>
    </source>
</evidence>
<dbReference type="AlphaFoldDB" id="A0A5M3ZGH6"/>
<dbReference type="VEuPathDB" id="FungiDB:ATEG_00610"/>
<evidence type="ECO:0000313" key="2">
    <source>
        <dbReference type="Proteomes" id="UP000452235"/>
    </source>
</evidence>